<dbReference type="GO" id="GO:0009401">
    <property type="term" value="P:phosphoenolpyruvate-dependent sugar phosphotransferase system"/>
    <property type="evidence" value="ECO:0007669"/>
    <property type="project" value="InterPro"/>
</dbReference>
<dbReference type="EMBL" id="QKVK01000005">
    <property type="protein sequence ID" value="PZF76651.1"/>
    <property type="molecule type" value="Genomic_DNA"/>
</dbReference>
<dbReference type="FunFam" id="3.40.930.10:FF:000009">
    <property type="entry name" value="PTS system, fructose specific IIABC component"/>
    <property type="match status" value="1"/>
</dbReference>
<dbReference type="NCBIfam" id="TIGR01419">
    <property type="entry name" value="nitro_reg_IIA"/>
    <property type="match status" value="1"/>
</dbReference>
<comment type="caution">
    <text evidence="4">The sequence shown here is derived from an EMBL/GenBank/DDBJ whole genome shotgun (WGS) entry which is preliminary data.</text>
</comment>
<organism evidence="4 5">
    <name type="scientific">Aestuariivirga litoralis</name>
    <dbReference type="NCBI Taxonomy" id="2650924"/>
    <lineage>
        <taxon>Bacteria</taxon>
        <taxon>Pseudomonadati</taxon>
        <taxon>Pseudomonadota</taxon>
        <taxon>Alphaproteobacteria</taxon>
        <taxon>Hyphomicrobiales</taxon>
        <taxon>Aestuariivirgaceae</taxon>
        <taxon>Aestuariivirga</taxon>
    </lineage>
</organism>
<dbReference type="PROSITE" id="PS51094">
    <property type="entry name" value="PTS_EIIA_TYPE_2"/>
    <property type="match status" value="1"/>
</dbReference>
<keyword evidence="5" id="KW-1185">Reference proteome</keyword>
<sequence>MTLDSLIDKQSVLASLKAPNKKQLLQELSQALAAQVAVDHRVILETLMKREKLGSTGIGQGIAIPHGKLPSISRVYGLFARLAQPVDFDSVDGQPVDLVFVLLAPEDAGADHLKALAKISRLLRDPAVVAKLRGTDDAMGLYAILTEPAANPKSASAA</sequence>
<protein>
    <submittedName>
        <fullName evidence="4">PTS IIA-like nitrogen-regulatory protein PtsN</fullName>
    </submittedName>
</protein>
<evidence type="ECO:0000256" key="1">
    <source>
        <dbReference type="ARBA" id="ARBA00004496"/>
    </source>
</evidence>
<dbReference type="CDD" id="cd00211">
    <property type="entry name" value="PTS_IIA_fru"/>
    <property type="match status" value="1"/>
</dbReference>
<dbReference type="InterPro" id="IPR002178">
    <property type="entry name" value="PTS_EIIA_type-2_dom"/>
</dbReference>
<dbReference type="InterPro" id="IPR016152">
    <property type="entry name" value="PTrfase/Anion_transptr"/>
</dbReference>
<dbReference type="GO" id="GO:0030295">
    <property type="term" value="F:protein kinase activator activity"/>
    <property type="evidence" value="ECO:0007669"/>
    <property type="project" value="TreeGrafter"/>
</dbReference>
<feature type="domain" description="PTS EIIA type-2" evidence="3">
    <location>
        <begin position="5"/>
        <end position="148"/>
    </location>
</feature>
<dbReference type="Gene3D" id="3.40.930.10">
    <property type="entry name" value="Mannitol-specific EII, Chain A"/>
    <property type="match status" value="1"/>
</dbReference>
<dbReference type="GO" id="GO:0008982">
    <property type="term" value="F:protein-N(PI)-phosphohistidine-sugar phosphotransferase activity"/>
    <property type="evidence" value="ECO:0007669"/>
    <property type="project" value="InterPro"/>
</dbReference>
<evidence type="ECO:0000313" key="5">
    <source>
        <dbReference type="Proteomes" id="UP000248795"/>
    </source>
</evidence>
<reference evidence="5" key="1">
    <citation type="submission" date="2018-06" db="EMBL/GenBank/DDBJ databases">
        <title>Aestuariibacter litoralis strain KCTC 52945T.</title>
        <authorList>
            <person name="Li X."/>
            <person name="Salam N."/>
            <person name="Li J.-L."/>
            <person name="Chen Y.-M."/>
            <person name="Yang Z.-W."/>
            <person name="Zhang L.-Y."/>
            <person name="Han M.-X."/>
            <person name="Xiao M."/>
            <person name="Li W.-J."/>
        </authorList>
    </citation>
    <scope>NUCLEOTIDE SEQUENCE [LARGE SCALE GENOMIC DNA]</scope>
    <source>
        <strain evidence="5">KCTC 52945</strain>
    </source>
</reference>
<dbReference type="Pfam" id="PF00359">
    <property type="entry name" value="PTS_EIIA_2"/>
    <property type="match status" value="1"/>
</dbReference>
<dbReference type="PROSITE" id="PS00372">
    <property type="entry name" value="PTS_EIIA_TYPE_2_HIS"/>
    <property type="match status" value="1"/>
</dbReference>
<dbReference type="InterPro" id="IPR051541">
    <property type="entry name" value="PTS_SugarTrans_NitroReg"/>
</dbReference>
<dbReference type="RefSeq" id="WP_111198887.1">
    <property type="nucleotide sequence ID" value="NZ_QKVK01000005.1"/>
</dbReference>
<dbReference type="PANTHER" id="PTHR47738">
    <property type="entry name" value="PTS SYSTEM FRUCTOSE-LIKE EIIA COMPONENT-RELATED"/>
    <property type="match status" value="1"/>
</dbReference>
<dbReference type="SUPFAM" id="SSF55804">
    <property type="entry name" value="Phoshotransferase/anion transport protein"/>
    <property type="match status" value="1"/>
</dbReference>
<proteinExistence type="predicted"/>
<dbReference type="Proteomes" id="UP000248795">
    <property type="component" value="Unassembled WGS sequence"/>
</dbReference>
<comment type="subcellular location">
    <subcellularLocation>
        <location evidence="1">Cytoplasm</location>
    </subcellularLocation>
</comment>
<name>A0A2W2AMP2_9HYPH</name>
<dbReference type="InterPro" id="IPR006320">
    <property type="entry name" value="PTS_Nitro_regul"/>
</dbReference>
<dbReference type="GO" id="GO:0005737">
    <property type="term" value="C:cytoplasm"/>
    <property type="evidence" value="ECO:0007669"/>
    <property type="project" value="UniProtKB-SubCell"/>
</dbReference>
<evidence type="ECO:0000256" key="2">
    <source>
        <dbReference type="ARBA" id="ARBA00022679"/>
    </source>
</evidence>
<evidence type="ECO:0000259" key="3">
    <source>
        <dbReference type="PROSITE" id="PS51094"/>
    </source>
</evidence>
<evidence type="ECO:0000313" key="4">
    <source>
        <dbReference type="EMBL" id="PZF76651.1"/>
    </source>
</evidence>
<accession>A0A2W2AMP2</accession>
<dbReference type="AlphaFoldDB" id="A0A2W2AMP2"/>
<keyword evidence="2" id="KW-0808">Transferase</keyword>
<gene>
    <name evidence="4" type="primary">ptsN</name>
    <name evidence="4" type="ORF">DK847_12720</name>
</gene>
<dbReference type="PANTHER" id="PTHR47738:SF1">
    <property type="entry name" value="NITROGEN REGULATORY PROTEIN"/>
    <property type="match status" value="1"/>
</dbReference>